<keyword evidence="8 11" id="KW-0256">Endoplasmic reticulum</keyword>
<evidence type="ECO:0000256" key="10">
    <source>
        <dbReference type="ARBA" id="ARBA00023136"/>
    </source>
</evidence>
<dbReference type="InterPro" id="IPR007676">
    <property type="entry name" value="Ribophorin_I"/>
</dbReference>
<comment type="pathway">
    <text evidence="3 11">Protein modification; protein glycosylation.</text>
</comment>
<comment type="caution">
    <text evidence="12">The sequence shown here is derived from an EMBL/GenBank/DDBJ whole genome shotgun (WGS) entry which is preliminary data.</text>
</comment>
<evidence type="ECO:0000256" key="6">
    <source>
        <dbReference type="ARBA" id="ARBA00022692"/>
    </source>
</evidence>
<keyword evidence="7" id="KW-0732">Signal</keyword>
<feature type="transmembrane region" description="Helical" evidence="11">
    <location>
        <begin position="87"/>
        <end position="107"/>
    </location>
</feature>
<evidence type="ECO:0000256" key="4">
    <source>
        <dbReference type="ARBA" id="ARBA00008905"/>
    </source>
</evidence>
<keyword evidence="10 11" id="KW-0472">Membrane</keyword>
<dbReference type="PANTHER" id="PTHR21049">
    <property type="entry name" value="RIBOPHORIN I"/>
    <property type="match status" value="1"/>
</dbReference>
<comment type="function">
    <text evidence="1 11">Subunit of the oligosaccharyl transferase (OST) complex that catalyzes the initial transfer of a defined glycan (Glc(3)Man(9)GlcNAc(2) in eukaryotes) from the lipid carrier dolichol-pyrophosphate to an asparagine residue within an Asn-X-Ser/Thr consensus motif in nascent polypeptide chains, the first step in protein N-glycosylation. N-glycosylation occurs cotranslationally and the complex associates with the Sec61 complex at the channel-forming translocon complex that mediates protein translocation across the endoplasmic reticulum (ER). All subunits are required for a maximal enzyme activity.</text>
</comment>
<evidence type="ECO:0000256" key="9">
    <source>
        <dbReference type="ARBA" id="ARBA00022989"/>
    </source>
</evidence>
<dbReference type="UniPathway" id="UPA00378"/>
<dbReference type="EMBL" id="LUCM01002441">
    <property type="protein sequence ID" value="KAA0197351.1"/>
    <property type="molecule type" value="Genomic_DNA"/>
</dbReference>
<dbReference type="Pfam" id="PF04597">
    <property type="entry name" value="Ribophorin_I"/>
    <property type="match status" value="1"/>
</dbReference>
<evidence type="ECO:0000256" key="7">
    <source>
        <dbReference type="ARBA" id="ARBA00022729"/>
    </source>
</evidence>
<keyword evidence="6 11" id="KW-0812">Transmembrane</keyword>
<evidence type="ECO:0000256" key="11">
    <source>
        <dbReference type="RuleBase" id="RU361143"/>
    </source>
</evidence>
<keyword evidence="13" id="KW-1185">Reference proteome</keyword>
<evidence type="ECO:0000256" key="8">
    <source>
        <dbReference type="ARBA" id="ARBA00022824"/>
    </source>
</evidence>
<name>A0A8E0S5Q8_9TREM</name>
<keyword evidence="9 11" id="KW-1133">Transmembrane helix</keyword>
<dbReference type="GO" id="GO:0008250">
    <property type="term" value="C:oligosaccharyltransferase complex"/>
    <property type="evidence" value="ECO:0007669"/>
    <property type="project" value="UniProtKB-UniRule"/>
</dbReference>
<organism evidence="12 13">
    <name type="scientific">Fasciolopsis buskii</name>
    <dbReference type="NCBI Taxonomy" id="27845"/>
    <lineage>
        <taxon>Eukaryota</taxon>
        <taxon>Metazoa</taxon>
        <taxon>Spiralia</taxon>
        <taxon>Lophotrochozoa</taxon>
        <taxon>Platyhelminthes</taxon>
        <taxon>Trematoda</taxon>
        <taxon>Digenea</taxon>
        <taxon>Plagiorchiida</taxon>
        <taxon>Echinostomata</taxon>
        <taxon>Echinostomatoidea</taxon>
        <taxon>Fasciolidae</taxon>
        <taxon>Fasciolopsis</taxon>
    </lineage>
</organism>
<comment type="subunit">
    <text evidence="11">Component of the oligosaccharyltransferase (OST) complex.</text>
</comment>
<sequence>MRFVDHIYDEQMIDHATVKIVLPELVTDIEFIPPYAVTEGPREVLKTYLDTTGRTVLVYTATKLVGEHIKDFTLHYRFNMILMLREPMMLIAAFSAIFLCLIIYVRLDFSIFKVSPSD</sequence>
<protein>
    <recommendedName>
        <fullName evidence="5 11">Dolichyl-diphosphooligosaccharide--protein glycosyltransferase subunit 1</fullName>
    </recommendedName>
</protein>
<comment type="subcellular location">
    <subcellularLocation>
        <location evidence="2 11">Endoplasmic reticulum membrane</location>
        <topology evidence="2 11">Single-pass type I membrane protein</topology>
    </subcellularLocation>
</comment>
<evidence type="ECO:0000313" key="12">
    <source>
        <dbReference type="EMBL" id="KAA0197351.1"/>
    </source>
</evidence>
<dbReference type="AlphaFoldDB" id="A0A8E0S5Q8"/>
<gene>
    <name evidence="12" type="ORF">FBUS_11761</name>
</gene>
<accession>A0A8E0S5Q8</accession>
<dbReference type="GO" id="GO:0018279">
    <property type="term" value="P:protein N-linked glycosylation via asparagine"/>
    <property type="evidence" value="ECO:0007669"/>
    <property type="project" value="TreeGrafter"/>
</dbReference>
<evidence type="ECO:0000256" key="2">
    <source>
        <dbReference type="ARBA" id="ARBA00004115"/>
    </source>
</evidence>
<dbReference type="OrthoDB" id="310030at2759"/>
<evidence type="ECO:0000256" key="3">
    <source>
        <dbReference type="ARBA" id="ARBA00004922"/>
    </source>
</evidence>
<dbReference type="PANTHER" id="PTHR21049:SF0">
    <property type="entry name" value="DOLICHYL-DIPHOSPHOOLIGOSACCHARIDE--PROTEIN GLYCOSYLTRANSFERASE SUBUNIT 1"/>
    <property type="match status" value="1"/>
</dbReference>
<proteinExistence type="inferred from homology"/>
<dbReference type="Proteomes" id="UP000728185">
    <property type="component" value="Unassembled WGS sequence"/>
</dbReference>
<evidence type="ECO:0000256" key="1">
    <source>
        <dbReference type="ARBA" id="ARBA00002791"/>
    </source>
</evidence>
<reference evidence="12" key="1">
    <citation type="submission" date="2019-05" db="EMBL/GenBank/DDBJ databases">
        <title>Annotation for the trematode Fasciolopsis buski.</title>
        <authorList>
            <person name="Choi Y.-J."/>
        </authorList>
    </citation>
    <scope>NUCLEOTIDE SEQUENCE</scope>
    <source>
        <strain evidence="12">HT</strain>
        <tissue evidence="12">Whole worm</tissue>
    </source>
</reference>
<evidence type="ECO:0000256" key="5">
    <source>
        <dbReference type="ARBA" id="ARBA00017611"/>
    </source>
</evidence>
<comment type="similarity">
    <text evidence="4 11">Belongs to the OST1 family.</text>
</comment>
<evidence type="ECO:0000313" key="13">
    <source>
        <dbReference type="Proteomes" id="UP000728185"/>
    </source>
</evidence>